<dbReference type="InterPro" id="IPR029044">
    <property type="entry name" value="Nucleotide-diphossugar_trans"/>
</dbReference>
<gene>
    <name evidence="2" type="ORF">A2160_02880</name>
</gene>
<name>A0A1F5E7X0_9BACT</name>
<feature type="domain" description="Glycosyltransferase 2-like" evidence="1">
    <location>
        <begin position="4"/>
        <end position="157"/>
    </location>
</feature>
<accession>A0A1F5E7X0</accession>
<sequence length="225" mass="25774">MKLSIIIPVFNEVNTIGEIVKRVKKVSIKGVEKEIIVVDDGSNDGSKGKIMRIKNVKKVFLSKNQGKGMAIREALKEATGEYILIQDADLEYDPQDYPALLKPVLNKRATVVYGSRFLGPHKDMLFWHLLANQFISLLTNILFNSTLSDIEVGYKLFPRNVALEIKLKSRGFEFEPEITAKILKKGIRIFEVPISYYGREYSEGKKITWKDGCFALFYLLKYWSE</sequence>
<dbReference type="Gene3D" id="3.90.550.10">
    <property type="entry name" value="Spore Coat Polysaccharide Biosynthesis Protein SpsA, Chain A"/>
    <property type="match status" value="1"/>
</dbReference>
<dbReference type="PANTHER" id="PTHR48090:SF7">
    <property type="entry name" value="RFBJ PROTEIN"/>
    <property type="match status" value="1"/>
</dbReference>
<dbReference type="Pfam" id="PF00535">
    <property type="entry name" value="Glycos_transf_2"/>
    <property type="match status" value="1"/>
</dbReference>
<keyword evidence="2" id="KW-0808">Transferase</keyword>
<dbReference type="STRING" id="1797457.A2160_02880"/>
<dbReference type="GO" id="GO:0016740">
    <property type="term" value="F:transferase activity"/>
    <property type="evidence" value="ECO:0007669"/>
    <property type="project" value="UniProtKB-KW"/>
</dbReference>
<evidence type="ECO:0000313" key="3">
    <source>
        <dbReference type="Proteomes" id="UP000177006"/>
    </source>
</evidence>
<dbReference type="Proteomes" id="UP000177006">
    <property type="component" value="Unassembled WGS sequence"/>
</dbReference>
<organism evidence="2 3">
    <name type="scientific">Candidatus Beckwithbacteria bacterium RBG_13_42_9</name>
    <dbReference type="NCBI Taxonomy" id="1797457"/>
    <lineage>
        <taxon>Bacteria</taxon>
        <taxon>Candidatus Beckwithiibacteriota</taxon>
    </lineage>
</organism>
<comment type="caution">
    <text evidence="2">The sequence shown here is derived from an EMBL/GenBank/DDBJ whole genome shotgun (WGS) entry which is preliminary data.</text>
</comment>
<dbReference type="PANTHER" id="PTHR48090">
    <property type="entry name" value="UNDECAPRENYL-PHOSPHATE 4-DEOXY-4-FORMAMIDO-L-ARABINOSE TRANSFERASE-RELATED"/>
    <property type="match status" value="1"/>
</dbReference>
<dbReference type="CDD" id="cd04179">
    <property type="entry name" value="DPM_DPG-synthase_like"/>
    <property type="match status" value="1"/>
</dbReference>
<dbReference type="AlphaFoldDB" id="A0A1F5E7X0"/>
<proteinExistence type="predicted"/>
<evidence type="ECO:0000259" key="1">
    <source>
        <dbReference type="Pfam" id="PF00535"/>
    </source>
</evidence>
<dbReference type="InterPro" id="IPR001173">
    <property type="entry name" value="Glyco_trans_2-like"/>
</dbReference>
<evidence type="ECO:0000313" key="2">
    <source>
        <dbReference type="EMBL" id="OGD63396.1"/>
    </source>
</evidence>
<dbReference type="InterPro" id="IPR050256">
    <property type="entry name" value="Glycosyltransferase_2"/>
</dbReference>
<dbReference type="EMBL" id="MEZK01000010">
    <property type="protein sequence ID" value="OGD63396.1"/>
    <property type="molecule type" value="Genomic_DNA"/>
</dbReference>
<reference evidence="2 3" key="1">
    <citation type="journal article" date="2016" name="Nat. Commun.">
        <title>Thousands of microbial genomes shed light on interconnected biogeochemical processes in an aquifer system.</title>
        <authorList>
            <person name="Anantharaman K."/>
            <person name="Brown C.T."/>
            <person name="Hug L.A."/>
            <person name="Sharon I."/>
            <person name="Castelle C.J."/>
            <person name="Probst A.J."/>
            <person name="Thomas B.C."/>
            <person name="Singh A."/>
            <person name="Wilkins M.J."/>
            <person name="Karaoz U."/>
            <person name="Brodie E.L."/>
            <person name="Williams K.H."/>
            <person name="Hubbard S.S."/>
            <person name="Banfield J.F."/>
        </authorList>
    </citation>
    <scope>NUCLEOTIDE SEQUENCE [LARGE SCALE GENOMIC DNA]</scope>
</reference>
<dbReference type="SUPFAM" id="SSF53448">
    <property type="entry name" value="Nucleotide-diphospho-sugar transferases"/>
    <property type="match status" value="1"/>
</dbReference>
<protein>
    <submittedName>
        <fullName evidence="2">Glycosyl transferase</fullName>
    </submittedName>
</protein>